<evidence type="ECO:0000256" key="3">
    <source>
        <dbReference type="PIRSR" id="PIRSR001220-1"/>
    </source>
</evidence>
<organism evidence="6 7">
    <name type="scientific">Sediminicurvatus halobius</name>
    <dbReference type="NCBI Taxonomy" id="2182432"/>
    <lineage>
        <taxon>Bacteria</taxon>
        <taxon>Pseudomonadati</taxon>
        <taxon>Pseudomonadota</taxon>
        <taxon>Gammaproteobacteria</taxon>
        <taxon>Chromatiales</taxon>
        <taxon>Ectothiorhodospiraceae</taxon>
        <taxon>Sediminicurvatus</taxon>
    </lineage>
</organism>
<dbReference type="InterPro" id="IPR006034">
    <property type="entry name" value="Asparaginase/glutaminase-like"/>
</dbReference>
<feature type="domain" description="L-asparaginase N-terminal" evidence="4">
    <location>
        <begin position="12"/>
        <end position="197"/>
    </location>
</feature>
<keyword evidence="2" id="KW-0378">Hydrolase</keyword>
<dbReference type="PRINTS" id="PR00139">
    <property type="entry name" value="ASNGLNASE"/>
</dbReference>
<dbReference type="GO" id="GO:0004067">
    <property type="term" value="F:asparaginase activity"/>
    <property type="evidence" value="ECO:0007669"/>
    <property type="project" value="UniProtKB-UniRule"/>
</dbReference>
<dbReference type="PROSITE" id="PS51732">
    <property type="entry name" value="ASN_GLN_ASE_3"/>
    <property type="match status" value="1"/>
</dbReference>
<dbReference type="CDD" id="cd08964">
    <property type="entry name" value="L-asparaginase_II"/>
    <property type="match status" value="1"/>
</dbReference>
<dbReference type="AlphaFoldDB" id="A0A2U2N168"/>
<dbReference type="SMART" id="SM00870">
    <property type="entry name" value="Asparaginase"/>
    <property type="match status" value="1"/>
</dbReference>
<dbReference type="PANTHER" id="PTHR11707:SF28">
    <property type="entry name" value="60 KDA LYSOPHOSPHOLIPASE"/>
    <property type="match status" value="1"/>
</dbReference>
<dbReference type="InterPro" id="IPR036152">
    <property type="entry name" value="Asp/glu_Ase-like_sf"/>
</dbReference>
<dbReference type="FunFam" id="3.40.50.1170:FF:000001">
    <property type="entry name" value="L-asparaginase 2"/>
    <property type="match status" value="1"/>
</dbReference>
<protein>
    <submittedName>
        <fullName evidence="6">Asparaginase</fullName>
    </submittedName>
</protein>
<evidence type="ECO:0000256" key="1">
    <source>
        <dbReference type="ARBA" id="ARBA00010518"/>
    </source>
</evidence>
<dbReference type="InterPro" id="IPR040919">
    <property type="entry name" value="Asparaginase_C"/>
</dbReference>
<dbReference type="Gene3D" id="3.40.50.40">
    <property type="match status" value="1"/>
</dbReference>
<evidence type="ECO:0000259" key="4">
    <source>
        <dbReference type="Pfam" id="PF00710"/>
    </source>
</evidence>
<dbReference type="EMBL" id="QFFI01000014">
    <property type="protein sequence ID" value="PWG62995.1"/>
    <property type="molecule type" value="Genomic_DNA"/>
</dbReference>
<comment type="similarity">
    <text evidence="1">Belongs to the asparaginase 1 family.</text>
</comment>
<dbReference type="PIRSF" id="PIRSF500176">
    <property type="entry name" value="L_ASNase"/>
    <property type="match status" value="1"/>
</dbReference>
<dbReference type="Pfam" id="PF17763">
    <property type="entry name" value="Asparaginase_C"/>
    <property type="match status" value="1"/>
</dbReference>
<dbReference type="PANTHER" id="PTHR11707">
    <property type="entry name" value="L-ASPARAGINASE"/>
    <property type="match status" value="1"/>
</dbReference>
<name>A0A2U2N168_9GAMM</name>
<sequence>MDAERLIGTRSRVAVLGAGGTIAMAPGQGAGVLPRLDADALLQAVPGLEAVAEVTAEDLSVVPGPHMDLTAVIHIRDAADRALAAGAHGVVITQGTDTIEETAFALELLHADEAPVVVTGALRHPALPGADGPANLLDAVRVAADREAGGRGVLVVLNATAHAAARVTKAHTSRPDAFASWPGPLAEVSESRVLWAAPPAVHRATAAEACREPAAVALIAAGLGDDGRLLPGLAAAGYQGLVIDALGGGHLPPRMAERLDAVCADMPVVVASRCRAGATLHETYAYPGGELDLARRGALTAGWLTAPKARVALSLLVGAGASRGEIREFFEAYGGG</sequence>
<dbReference type="InterPro" id="IPR027474">
    <property type="entry name" value="L-asparaginase_N"/>
</dbReference>
<comment type="caution">
    <text evidence="6">The sequence shown here is derived from an EMBL/GenBank/DDBJ whole genome shotgun (WGS) entry which is preliminary data.</text>
</comment>
<dbReference type="InterPro" id="IPR027473">
    <property type="entry name" value="L-asparaginase_C"/>
</dbReference>
<dbReference type="InterPro" id="IPR037152">
    <property type="entry name" value="L-asparaginase_N_sf"/>
</dbReference>
<feature type="domain" description="Asparaginase/glutaminase C-terminal" evidence="5">
    <location>
        <begin position="216"/>
        <end position="330"/>
    </location>
</feature>
<evidence type="ECO:0000256" key="2">
    <source>
        <dbReference type="ARBA" id="ARBA00022801"/>
    </source>
</evidence>
<dbReference type="RefSeq" id="WP_109678745.1">
    <property type="nucleotide sequence ID" value="NZ_CP086615.1"/>
</dbReference>
<evidence type="ECO:0000313" key="7">
    <source>
        <dbReference type="Proteomes" id="UP000245474"/>
    </source>
</evidence>
<dbReference type="OrthoDB" id="9788068at2"/>
<feature type="active site" description="O-isoaspartyl threonine intermediate" evidence="3">
    <location>
        <position position="21"/>
    </location>
</feature>
<dbReference type="Proteomes" id="UP000245474">
    <property type="component" value="Unassembled WGS sequence"/>
</dbReference>
<dbReference type="Gene3D" id="3.40.50.1170">
    <property type="entry name" value="L-asparaginase, N-terminal domain"/>
    <property type="match status" value="1"/>
</dbReference>
<evidence type="ECO:0000259" key="5">
    <source>
        <dbReference type="Pfam" id="PF17763"/>
    </source>
</evidence>
<evidence type="ECO:0000313" key="6">
    <source>
        <dbReference type="EMBL" id="PWG62995.1"/>
    </source>
</evidence>
<dbReference type="InterPro" id="IPR004550">
    <property type="entry name" value="AsnASE_II"/>
</dbReference>
<keyword evidence="7" id="KW-1185">Reference proteome</keyword>
<gene>
    <name evidence="6" type="ORF">DEM34_10405</name>
</gene>
<dbReference type="GO" id="GO:0006528">
    <property type="term" value="P:asparagine metabolic process"/>
    <property type="evidence" value="ECO:0007669"/>
    <property type="project" value="InterPro"/>
</dbReference>
<dbReference type="SUPFAM" id="SSF53774">
    <property type="entry name" value="Glutaminase/Asparaginase"/>
    <property type="match status" value="1"/>
</dbReference>
<dbReference type="PIRSF" id="PIRSF001220">
    <property type="entry name" value="L-ASNase_gatD"/>
    <property type="match status" value="1"/>
</dbReference>
<proteinExistence type="inferred from homology"/>
<reference evidence="6 7" key="1">
    <citation type="submission" date="2018-05" db="EMBL/GenBank/DDBJ databases">
        <title>Spiribacter halobius sp. nov., a moderately halophilic bacterium isolated from marine solar saltern.</title>
        <authorList>
            <person name="Zheng W.-S."/>
            <person name="Lu D.-C."/>
            <person name="Du Z.-J."/>
        </authorList>
    </citation>
    <scope>NUCLEOTIDE SEQUENCE [LARGE SCALE GENOMIC DNA]</scope>
    <source>
        <strain evidence="6 7">E85</strain>
    </source>
</reference>
<accession>A0A2U2N168</accession>
<dbReference type="Pfam" id="PF00710">
    <property type="entry name" value="Asparaginase"/>
    <property type="match status" value="1"/>
</dbReference>
<dbReference type="SFLD" id="SFLDS00057">
    <property type="entry name" value="Glutaminase/Asparaginase"/>
    <property type="match status" value="1"/>
</dbReference>